<name>A0A6A6UQM6_9PEZI</name>
<dbReference type="GO" id="GO:0008168">
    <property type="term" value="F:methyltransferase activity"/>
    <property type="evidence" value="ECO:0007669"/>
    <property type="project" value="UniProtKB-KW"/>
</dbReference>
<keyword evidence="1" id="KW-0808">Transferase</keyword>
<gene>
    <name evidence="1" type="ORF">BT63DRAFT_15311</name>
</gene>
<dbReference type="InterPro" id="IPR029063">
    <property type="entry name" value="SAM-dependent_MTases_sf"/>
</dbReference>
<dbReference type="Gene3D" id="3.40.50.150">
    <property type="entry name" value="Vaccinia Virus protein VP39"/>
    <property type="match status" value="1"/>
</dbReference>
<dbReference type="PANTHER" id="PTHR43591">
    <property type="entry name" value="METHYLTRANSFERASE"/>
    <property type="match status" value="1"/>
</dbReference>
<sequence>MYLLTLNNKLHLAPIDQPHNVLDVGCGTGMWAIDMADQYPSAVVLGVDLSPIQPAFVPPNCHFEVDDLTLEWTFQEDFFEFIHVREMFGSIPDWDEFFDQCFRCTKSGGWIEVVEHAVTPISRDGTQAEDHFYHEWGRTVVEMGQKNGKSFTIWEEAKERLEKAGYVDVHEVHYDWPMNGWSNDPKMRDIGRWNQLRLHSGIEGFMLRLLTSVGDWSYEKAQCFMADMRKALRDYSVHAYLPGQVSISFNSIDS</sequence>
<dbReference type="CDD" id="cd02440">
    <property type="entry name" value="AdoMet_MTases"/>
    <property type="match status" value="1"/>
</dbReference>
<dbReference type="Proteomes" id="UP000799302">
    <property type="component" value="Unassembled WGS sequence"/>
</dbReference>
<keyword evidence="1" id="KW-0489">Methyltransferase</keyword>
<protein>
    <submittedName>
        <fullName evidence="1">S-adenosyl-L-methionine-dependent methyltransferase</fullName>
    </submittedName>
</protein>
<accession>A0A6A6UQM6</accession>
<organism evidence="1 2">
    <name type="scientific">Microthyrium microscopicum</name>
    <dbReference type="NCBI Taxonomy" id="703497"/>
    <lineage>
        <taxon>Eukaryota</taxon>
        <taxon>Fungi</taxon>
        <taxon>Dikarya</taxon>
        <taxon>Ascomycota</taxon>
        <taxon>Pezizomycotina</taxon>
        <taxon>Dothideomycetes</taxon>
        <taxon>Dothideomycetes incertae sedis</taxon>
        <taxon>Microthyriales</taxon>
        <taxon>Microthyriaceae</taxon>
        <taxon>Microthyrium</taxon>
    </lineage>
</organism>
<dbReference type="SUPFAM" id="SSF53335">
    <property type="entry name" value="S-adenosyl-L-methionine-dependent methyltransferases"/>
    <property type="match status" value="1"/>
</dbReference>
<dbReference type="EMBL" id="MU004230">
    <property type="protein sequence ID" value="KAF2674599.1"/>
    <property type="molecule type" value="Genomic_DNA"/>
</dbReference>
<dbReference type="PANTHER" id="PTHR43591:SF105">
    <property type="entry name" value="METHYLTRANSFERASE DOMAIN-CONTAINING PROTEIN-RELATED"/>
    <property type="match status" value="1"/>
</dbReference>
<dbReference type="AlphaFoldDB" id="A0A6A6UQM6"/>
<proteinExistence type="predicted"/>
<evidence type="ECO:0000313" key="2">
    <source>
        <dbReference type="Proteomes" id="UP000799302"/>
    </source>
</evidence>
<keyword evidence="2" id="KW-1185">Reference proteome</keyword>
<reference evidence="1" key="1">
    <citation type="journal article" date="2020" name="Stud. Mycol.">
        <title>101 Dothideomycetes genomes: a test case for predicting lifestyles and emergence of pathogens.</title>
        <authorList>
            <person name="Haridas S."/>
            <person name="Albert R."/>
            <person name="Binder M."/>
            <person name="Bloem J."/>
            <person name="Labutti K."/>
            <person name="Salamov A."/>
            <person name="Andreopoulos B."/>
            <person name="Baker S."/>
            <person name="Barry K."/>
            <person name="Bills G."/>
            <person name="Bluhm B."/>
            <person name="Cannon C."/>
            <person name="Castanera R."/>
            <person name="Culley D."/>
            <person name="Daum C."/>
            <person name="Ezra D."/>
            <person name="Gonzalez J."/>
            <person name="Henrissat B."/>
            <person name="Kuo A."/>
            <person name="Liang C."/>
            <person name="Lipzen A."/>
            <person name="Lutzoni F."/>
            <person name="Magnuson J."/>
            <person name="Mondo S."/>
            <person name="Nolan M."/>
            <person name="Ohm R."/>
            <person name="Pangilinan J."/>
            <person name="Park H.-J."/>
            <person name="Ramirez L."/>
            <person name="Alfaro M."/>
            <person name="Sun H."/>
            <person name="Tritt A."/>
            <person name="Yoshinaga Y."/>
            <person name="Zwiers L.-H."/>
            <person name="Turgeon B."/>
            <person name="Goodwin S."/>
            <person name="Spatafora J."/>
            <person name="Crous P."/>
            <person name="Grigoriev I."/>
        </authorList>
    </citation>
    <scope>NUCLEOTIDE SEQUENCE</scope>
    <source>
        <strain evidence="1">CBS 115976</strain>
    </source>
</reference>
<dbReference type="OrthoDB" id="2013972at2759"/>
<dbReference type="Pfam" id="PF13489">
    <property type="entry name" value="Methyltransf_23"/>
    <property type="match status" value="1"/>
</dbReference>
<evidence type="ECO:0000313" key="1">
    <source>
        <dbReference type="EMBL" id="KAF2674599.1"/>
    </source>
</evidence>
<dbReference type="GO" id="GO:0032259">
    <property type="term" value="P:methylation"/>
    <property type="evidence" value="ECO:0007669"/>
    <property type="project" value="UniProtKB-KW"/>
</dbReference>